<organism evidence="1 2">
    <name type="scientific">Umezawaea endophytica</name>
    <dbReference type="NCBI Taxonomy" id="1654476"/>
    <lineage>
        <taxon>Bacteria</taxon>
        <taxon>Bacillati</taxon>
        <taxon>Actinomycetota</taxon>
        <taxon>Actinomycetes</taxon>
        <taxon>Pseudonocardiales</taxon>
        <taxon>Pseudonocardiaceae</taxon>
        <taxon>Umezawaea</taxon>
    </lineage>
</organism>
<evidence type="ECO:0000313" key="2">
    <source>
        <dbReference type="Proteomes" id="UP001141259"/>
    </source>
</evidence>
<keyword evidence="2" id="KW-1185">Reference proteome</keyword>
<dbReference type="Gene3D" id="3.30.70.1230">
    <property type="entry name" value="Nucleotide cyclase"/>
    <property type="match status" value="1"/>
</dbReference>
<dbReference type="RefSeq" id="WP_259621591.1">
    <property type="nucleotide sequence ID" value="NZ_JANYMP010000002.1"/>
</dbReference>
<name>A0A9X3ADE0_9PSEU</name>
<reference evidence="1" key="1">
    <citation type="submission" date="2022-08" db="EMBL/GenBank/DDBJ databases">
        <authorList>
            <person name="Tistechok S."/>
            <person name="Samborskyy M."/>
            <person name="Roman I."/>
        </authorList>
    </citation>
    <scope>NUCLEOTIDE SEQUENCE</scope>
    <source>
        <strain evidence="1">DSM 103496</strain>
    </source>
</reference>
<protein>
    <recommendedName>
        <fullName evidence="3">Guanylate cyclase domain-containing protein</fullName>
    </recommendedName>
</protein>
<dbReference type="EMBL" id="JANYMP010000002">
    <property type="protein sequence ID" value="MCS7476072.1"/>
    <property type="molecule type" value="Genomic_DNA"/>
</dbReference>
<dbReference type="AlphaFoldDB" id="A0A9X3ADE0"/>
<dbReference type="InterPro" id="IPR029787">
    <property type="entry name" value="Nucleotide_cyclase"/>
</dbReference>
<sequence length="193" mass="22128">MDENPTHHSFVIADIEGYGRRSDEDQRWLRNELYWVFQTSLMKADVPFAPKLTQDRGDSVILLVPGSEPKRNIGDALVQQLDRELTRHARRSSEPARMRLRLALHAGEVARDGRGWIGRDLNTACRLADLPAAREALAAEPDANLVVVVSDEWYRSVVRPDPVLVEHFAFRRVPFVVKEVDDHAWIHVPRKRP</sequence>
<dbReference type="Proteomes" id="UP001141259">
    <property type="component" value="Unassembled WGS sequence"/>
</dbReference>
<dbReference type="SUPFAM" id="SSF55073">
    <property type="entry name" value="Nucleotide cyclase"/>
    <property type="match status" value="1"/>
</dbReference>
<evidence type="ECO:0008006" key="3">
    <source>
        <dbReference type="Google" id="ProtNLM"/>
    </source>
</evidence>
<accession>A0A9X3ADE0</accession>
<comment type="caution">
    <text evidence="1">The sequence shown here is derived from an EMBL/GenBank/DDBJ whole genome shotgun (WGS) entry which is preliminary data.</text>
</comment>
<evidence type="ECO:0000313" key="1">
    <source>
        <dbReference type="EMBL" id="MCS7476072.1"/>
    </source>
</evidence>
<gene>
    <name evidence="1" type="ORF">NZH93_04330</name>
</gene>
<proteinExistence type="predicted"/>